<reference evidence="2 3" key="1">
    <citation type="journal article" date="2012" name="Int. J. Syst. Evol. Microbiol.">
        <title>Marinomonas hwangdonensis sp. nov., isolated from seawater.</title>
        <authorList>
            <person name="Jung Y.T."/>
            <person name="Oh T.K."/>
            <person name="Yoon J.H."/>
        </authorList>
    </citation>
    <scope>NUCLEOTIDE SEQUENCE [LARGE SCALE GENOMIC DNA]</scope>
    <source>
        <strain evidence="2 3">HDW-15</strain>
    </source>
</reference>
<keyword evidence="3" id="KW-1185">Reference proteome</keyword>
<proteinExistence type="predicted"/>
<evidence type="ECO:0000313" key="2">
    <source>
        <dbReference type="EMBL" id="RNF50075.1"/>
    </source>
</evidence>
<gene>
    <name evidence="2" type="ORF">EBI00_11410</name>
</gene>
<organism evidence="2 3">
    <name type="scientific">Marinomonas hwangdonensis</name>
    <dbReference type="NCBI Taxonomy" id="1053647"/>
    <lineage>
        <taxon>Bacteria</taxon>
        <taxon>Pseudomonadati</taxon>
        <taxon>Pseudomonadota</taxon>
        <taxon>Gammaproteobacteria</taxon>
        <taxon>Oceanospirillales</taxon>
        <taxon>Oceanospirillaceae</taxon>
        <taxon>Marinomonas</taxon>
    </lineage>
</organism>
<evidence type="ECO:0000313" key="3">
    <source>
        <dbReference type="Proteomes" id="UP000280507"/>
    </source>
</evidence>
<sequence length="265" mass="29788">MAKRHIIALSLLATISSFSFANILTIEPYRDAQLVKSRSQAEEWVSVPLGKIGRSGRGWEPESVIRVQGDYLTSLHKINRSADLTAIFAHYRAQMLTKNRTILFECESRACGSGNAWANDFFNDYLLNGADQNQYLLVVKDQQELYQTLYINRRGAGDVMVRIDEVKSAESYGTEFNIVAQMDAQDTPRIRRFVRDLPEDQKVIGFVTSKKTGITNAIESGDQLIQQIQAGLGDQLRDKVRFINVADLGVESLGVNRISFVYASQ</sequence>
<feature type="chain" id="PRO_5018269940" evidence="1">
    <location>
        <begin position="22"/>
        <end position="265"/>
    </location>
</feature>
<dbReference type="EMBL" id="RIZG01000006">
    <property type="protein sequence ID" value="RNF50075.1"/>
    <property type="molecule type" value="Genomic_DNA"/>
</dbReference>
<dbReference type="OrthoDB" id="5741786at2"/>
<dbReference type="InterPro" id="IPR032608">
    <property type="entry name" value="DUF4892"/>
</dbReference>
<dbReference type="AlphaFoldDB" id="A0A3M8Q1T8"/>
<accession>A0A3M8Q1T8</accession>
<dbReference type="Pfam" id="PF16234">
    <property type="entry name" value="DUF4892"/>
    <property type="match status" value="1"/>
</dbReference>
<dbReference type="RefSeq" id="WP_123096056.1">
    <property type="nucleotide sequence ID" value="NZ_RIZG01000006.1"/>
</dbReference>
<name>A0A3M8Q1T8_9GAMM</name>
<comment type="caution">
    <text evidence="2">The sequence shown here is derived from an EMBL/GenBank/DDBJ whole genome shotgun (WGS) entry which is preliminary data.</text>
</comment>
<dbReference type="Proteomes" id="UP000280507">
    <property type="component" value="Unassembled WGS sequence"/>
</dbReference>
<keyword evidence="1" id="KW-0732">Signal</keyword>
<feature type="signal peptide" evidence="1">
    <location>
        <begin position="1"/>
        <end position="21"/>
    </location>
</feature>
<evidence type="ECO:0000256" key="1">
    <source>
        <dbReference type="SAM" id="SignalP"/>
    </source>
</evidence>
<protein>
    <submittedName>
        <fullName evidence="2">DUF4892 domain-containing protein</fullName>
    </submittedName>
</protein>